<sequence>MKLTNRAKYKISLLHKKHQGFNAQPNRLFSLGTLPPVLQNQDKLQTLVSQRTKMKQFNSSQIYLNGLELTDEALTARRKDD</sequence>
<protein>
    <submittedName>
        <fullName evidence="1">Uncharacterized protein</fullName>
    </submittedName>
</protein>
<dbReference type="AlphaFoldDB" id="V6LXA4"/>
<proteinExistence type="predicted"/>
<evidence type="ECO:0000313" key="1">
    <source>
        <dbReference type="EMBL" id="EST45454.1"/>
    </source>
</evidence>
<evidence type="ECO:0000313" key="3">
    <source>
        <dbReference type="Proteomes" id="UP000018208"/>
    </source>
</evidence>
<name>V6LXA4_9EUKA</name>
<keyword evidence="3" id="KW-1185">Reference proteome</keyword>
<evidence type="ECO:0000313" key="2">
    <source>
        <dbReference type="EMBL" id="KAH0576238.1"/>
    </source>
</evidence>
<reference evidence="2" key="2">
    <citation type="submission" date="2020-12" db="EMBL/GenBank/DDBJ databases">
        <title>New Spironucleus salmonicida genome in near-complete chromosomes.</title>
        <authorList>
            <person name="Xu F."/>
            <person name="Kurt Z."/>
            <person name="Jimenez-Gonzalez A."/>
            <person name="Astvaldsson A."/>
            <person name="Andersson J.O."/>
            <person name="Svard S.G."/>
        </authorList>
    </citation>
    <scope>NUCLEOTIDE SEQUENCE</scope>
    <source>
        <strain evidence="2">ATCC 50377</strain>
    </source>
</reference>
<gene>
    <name evidence="1" type="ORF">SS50377_14606</name>
    <name evidence="2" type="ORF">SS50377_21799</name>
</gene>
<dbReference type="EMBL" id="AUWU02000002">
    <property type="protein sequence ID" value="KAH0576238.1"/>
    <property type="molecule type" value="Genomic_DNA"/>
</dbReference>
<dbReference type="Proteomes" id="UP000018208">
    <property type="component" value="Unassembled WGS sequence"/>
</dbReference>
<dbReference type="VEuPathDB" id="GiardiaDB:SS50377_21799"/>
<dbReference type="EMBL" id="KI546095">
    <property type="protein sequence ID" value="EST45454.1"/>
    <property type="molecule type" value="Genomic_DNA"/>
</dbReference>
<reference evidence="1 2" key="1">
    <citation type="journal article" date="2014" name="PLoS Genet.">
        <title>The Genome of Spironucleus salmonicida Highlights a Fish Pathogen Adapted to Fluctuating Environments.</title>
        <authorList>
            <person name="Xu F."/>
            <person name="Jerlstrom-Hultqvist J."/>
            <person name="Einarsson E."/>
            <person name="Astvaldsson A."/>
            <person name="Svard S.G."/>
            <person name="Andersson J.O."/>
        </authorList>
    </citation>
    <scope>NUCLEOTIDE SEQUENCE</scope>
    <source>
        <strain evidence="2">ATCC 50377</strain>
    </source>
</reference>
<accession>V6LXA4</accession>
<organism evidence="1">
    <name type="scientific">Spironucleus salmonicida</name>
    <dbReference type="NCBI Taxonomy" id="348837"/>
    <lineage>
        <taxon>Eukaryota</taxon>
        <taxon>Metamonada</taxon>
        <taxon>Diplomonadida</taxon>
        <taxon>Hexamitidae</taxon>
        <taxon>Hexamitinae</taxon>
        <taxon>Spironucleus</taxon>
    </lineage>
</organism>